<dbReference type="InterPro" id="IPR014756">
    <property type="entry name" value="Ig_E-set"/>
</dbReference>
<dbReference type="AlphaFoldDB" id="A0A8C4S3G7"/>
<evidence type="ECO:0000313" key="3">
    <source>
        <dbReference type="Ensembl" id="ENSECRP00000011102.1"/>
    </source>
</evidence>
<keyword evidence="4" id="KW-1185">Reference proteome</keyword>
<dbReference type="Pfam" id="PF24536">
    <property type="entry name" value="NXPE4_C"/>
    <property type="match status" value="1"/>
</dbReference>
<dbReference type="SUPFAM" id="SSF81296">
    <property type="entry name" value="E set domains"/>
    <property type="match status" value="1"/>
</dbReference>
<dbReference type="InterPro" id="IPR026845">
    <property type="entry name" value="NXPH/NXPE"/>
</dbReference>
<gene>
    <name evidence="3" type="primary">LOC114648889</name>
</gene>
<reference evidence="3" key="1">
    <citation type="submission" date="2021-06" db="EMBL/GenBank/DDBJ databases">
        <authorList>
            <consortium name="Wellcome Sanger Institute Data Sharing"/>
        </authorList>
    </citation>
    <scope>NUCLEOTIDE SEQUENCE [LARGE SCALE GENOMIC DNA]</scope>
</reference>
<dbReference type="PANTHER" id="PTHR16165:SF23">
    <property type="entry name" value="NEUREXOPHILIN AND PC-ESTERASE DOMAIN FAMILY, MEMBER 5"/>
    <property type="match status" value="1"/>
</dbReference>
<evidence type="ECO:0000313" key="4">
    <source>
        <dbReference type="Proteomes" id="UP000694620"/>
    </source>
</evidence>
<dbReference type="Proteomes" id="UP000694620">
    <property type="component" value="Chromosome 3"/>
</dbReference>
<reference evidence="3" key="2">
    <citation type="submission" date="2025-08" db="UniProtKB">
        <authorList>
            <consortium name="Ensembl"/>
        </authorList>
    </citation>
    <scope>IDENTIFICATION</scope>
</reference>
<dbReference type="InterPro" id="IPR057106">
    <property type="entry name" value="NXPE4_C"/>
</dbReference>
<comment type="similarity">
    <text evidence="1">Belongs to the NXPE family.</text>
</comment>
<dbReference type="InterPro" id="IPR013783">
    <property type="entry name" value="Ig-like_fold"/>
</dbReference>
<dbReference type="GeneTree" id="ENSGT00950000182866"/>
<name>A0A8C4S3G7_ERPCA</name>
<dbReference type="Pfam" id="PF06312">
    <property type="entry name" value="Neurexophilin"/>
    <property type="match status" value="1"/>
</dbReference>
<organism evidence="3 4">
    <name type="scientific">Erpetoichthys calabaricus</name>
    <name type="common">Rope fish</name>
    <name type="synonym">Calamoichthys calabaricus</name>
    <dbReference type="NCBI Taxonomy" id="27687"/>
    <lineage>
        <taxon>Eukaryota</taxon>
        <taxon>Metazoa</taxon>
        <taxon>Chordata</taxon>
        <taxon>Craniata</taxon>
        <taxon>Vertebrata</taxon>
        <taxon>Euteleostomi</taxon>
        <taxon>Actinopterygii</taxon>
        <taxon>Polypteriformes</taxon>
        <taxon>Polypteridae</taxon>
        <taxon>Erpetoichthys</taxon>
    </lineage>
</organism>
<accession>A0A8C4S3G7</accession>
<dbReference type="PANTHER" id="PTHR16165">
    <property type="entry name" value="NXPE FAMILY MEMBER"/>
    <property type="match status" value="1"/>
</dbReference>
<feature type="domain" description="NXPE C-terminal" evidence="2">
    <location>
        <begin position="281"/>
        <end position="501"/>
    </location>
</feature>
<dbReference type="Gene3D" id="2.60.40.10">
    <property type="entry name" value="Immunoglobulins"/>
    <property type="match status" value="1"/>
</dbReference>
<protein>
    <submittedName>
        <fullName evidence="3">NXPE family member 3-like</fullName>
    </submittedName>
</protein>
<dbReference type="Ensembl" id="ENSECRT00000011282.1">
    <property type="protein sequence ID" value="ENSECRP00000011102.1"/>
    <property type="gene ID" value="ENSECRG00000007390.1"/>
</dbReference>
<evidence type="ECO:0000256" key="1">
    <source>
        <dbReference type="ARBA" id="ARBA00005431"/>
    </source>
</evidence>
<evidence type="ECO:0000259" key="2">
    <source>
        <dbReference type="Pfam" id="PF24536"/>
    </source>
</evidence>
<sequence>MDIMETLFAVPVNTNLSSTTRLLNKDVSAVEEEQLKEALAWPAPEELVSFENSTDPRICSCFIKNLNKTYFVGDTLDVILVARNQLGNLKHYGGDFFQAKIHSPEQKASTYGIVVDHRNGSYTAKFLLLWSGKAQVSIRMIHSSEAVAVIRKLRESDPHKVFFYGYFEHGKTSEKTVCNILETHKNCCCTYVDPITQDTWYCGRPPTLTCDKLKSHSMGGYKAKLSKSDENLLRATVTNIEVPESKIQIHIIQKKITLDLKKCTPGMKVPVPAGFYLQDHWTSFVCSTKTFSQVSQVTSCLRKKNIYMMGDSTLRQWFEYLEQFVPSLKRIDMQSAREAGPYLIVDTENHIVLRWRAHGLPLRTTKIIFTDLHYISNEIRNLGGGPNVVIVFNLCAHFTTFPVHHYIRRVASIRKSVVELLKRSPETTVIIKTANTGYKDVYGSDWLTLQLDTILRKMFEDVAVVIIDVWQMTSCHYSGENIHPVKTVIQNEVDMFLSFICPV</sequence>
<reference evidence="3" key="3">
    <citation type="submission" date="2025-09" db="UniProtKB">
        <authorList>
            <consortium name="Ensembl"/>
        </authorList>
    </citation>
    <scope>IDENTIFICATION</scope>
</reference>
<proteinExistence type="inferred from homology"/>